<dbReference type="Proteomes" id="UP000224006">
    <property type="component" value="Chromosome III"/>
</dbReference>
<keyword evidence="1" id="KW-0732">Signal</keyword>
<gene>
    <name evidence="2" type="ORF">BESB_048630</name>
</gene>
<evidence type="ECO:0000256" key="1">
    <source>
        <dbReference type="SAM" id="SignalP"/>
    </source>
</evidence>
<dbReference type="OrthoDB" id="332104at2759"/>
<dbReference type="KEGG" id="bbes:BESB_048630"/>
<proteinExistence type="predicted"/>
<feature type="signal peptide" evidence="1">
    <location>
        <begin position="1"/>
        <end position="23"/>
    </location>
</feature>
<dbReference type="GeneID" id="40309793"/>
<protein>
    <submittedName>
        <fullName evidence="2">Uncharacterized protein</fullName>
    </submittedName>
</protein>
<feature type="chain" id="PRO_5012292682" evidence="1">
    <location>
        <begin position="24"/>
        <end position="216"/>
    </location>
</feature>
<accession>A0A2A9MK76</accession>
<sequence>MASFKLTLMVTVATLSSLDTAAALRGLEAGAGAARGPTTVLPVCSAVSLGSLHIDMITAGCTGNEARRVCSVGVSNPGGYPLCEELEAETCGSDCNCWSTCTDHACNPDSLSAGMFLPSSIAPCKSYMSWCRFLFYLQRYLCKAGTTGSESDEENMVHGSTKQANSSLAARWPTLKRTAQDSSILTPQPEHTNFVRHAWLCSSLAIPEATRKDGGF</sequence>
<dbReference type="VEuPathDB" id="ToxoDB:BESB_048630"/>
<evidence type="ECO:0000313" key="3">
    <source>
        <dbReference type="Proteomes" id="UP000224006"/>
    </source>
</evidence>
<keyword evidence="3" id="KW-1185">Reference proteome</keyword>
<dbReference type="RefSeq" id="XP_029220680.1">
    <property type="nucleotide sequence ID" value="XM_029363314.1"/>
</dbReference>
<comment type="caution">
    <text evidence="2">The sequence shown here is derived from an EMBL/GenBank/DDBJ whole genome shotgun (WGS) entry which is preliminary data.</text>
</comment>
<name>A0A2A9MK76_BESBE</name>
<organism evidence="2 3">
    <name type="scientific">Besnoitia besnoiti</name>
    <name type="common">Apicomplexan protozoan</name>
    <dbReference type="NCBI Taxonomy" id="94643"/>
    <lineage>
        <taxon>Eukaryota</taxon>
        <taxon>Sar</taxon>
        <taxon>Alveolata</taxon>
        <taxon>Apicomplexa</taxon>
        <taxon>Conoidasida</taxon>
        <taxon>Coccidia</taxon>
        <taxon>Eucoccidiorida</taxon>
        <taxon>Eimeriorina</taxon>
        <taxon>Sarcocystidae</taxon>
        <taxon>Besnoitia</taxon>
    </lineage>
</organism>
<dbReference type="AlphaFoldDB" id="A0A2A9MK76"/>
<dbReference type="EMBL" id="NWUJ01000003">
    <property type="protein sequence ID" value="PFH36671.1"/>
    <property type="molecule type" value="Genomic_DNA"/>
</dbReference>
<evidence type="ECO:0000313" key="2">
    <source>
        <dbReference type="EMBL" id="PFH36671.1"/>
    </source>
</evidence>
<reference evidence="2 3" key="1">
    <citation type="submission" date="2017-09" db="EMBL/GenBank/DDBJ databases">
        <title>Genome sequencing of Besnoitia besnoiti strain Bb-Ger1.</title>
        <authorList>
            <person name="Schares G."/>
            <person name="Venepally P."/>
            <person name="Lorenzi H.A."/>
        </authorList>
    </citation>
    <scope>NUCLEOTIDE SEQUENCE [LARGE SCALE GENOMIC DNA]</scope>
    <source>
        <strain evidence="2 3">Bb-Ger1</strain>
    </source>
</reference>